<keyword evidence="2" id="KW-0812">Transmembrane</keyword>
<keyword evidence="4" id="KW-1185">Reference proteome</keyword>
<feature type="region of interest" description="Disordered" evidence="1">
    <location>
        <begin position="72"/>
        <end position="162"/>
    </location>
</feature>
<dbReference type="RefSeq" id="WP_245795729.1">
    <property type="nucleotide sequence ID" value="NZ_FONG01000002.1"/>
</dbReference>
<reference evidence="3 4" key="1">
    <citation type="submission" date="2016-10" db="EMBL/GenBank/DDBJ databases">
        <authorList>
            <person name="de Groot N.N."/>
        </authorList>
    </citation>
    <scope>NUCLEOTIDE SEQUENCE [LARGE SCALE GENOMIC DNA]</scope>
    <source>
        <strain evidence="3 4">CGMCC 4.3510</strain>
    </source>
</reference>
<evidence type="ECO:0000313" key="4">
    <source>
        <dbReference type="Proteomes" id="UP000199323"/>
    </source>
</evidence>
<accession>A0A1I1ZMZ8</accession>
<feature type="compositionally biased region" description="Low complexity" evidence="1">
    <location>
        <begin position="118"/>
        <end position="131"/>
    </location>
</feature>
<feature type="transmembrane region" description="Helical" evidence="2">
    <location>
        <begin position="49"/>
        <end position="69"/>
    </location>
</feature>
<evidence type="ECO:0000313" key="3">
    <source>
        <dbReference type="EMBL" id="SFE32728.1"/>
    </source>
</evidence>
<organism evidence="3 4">
    <name type="scientific">Actinacidiphila alni</name>
    <dbReference type="NCBI Taxonomy" id="380248"/>
    <lineage>
        <taxon>Bacteria</taxon>
        <taxon>Bacillati</taxon>
        <taxon>Actinomycetota</taxon>
        <taxon>Actinomycetes</taxon>
        <taxon>Kitasatosporales</taxon>
        <taxon>Streptomycetaceae</taxon>
        <taxon>Actinacidiphila</taxon>
    </lineage>
</organism>
<sequence>MSDPGLPHAHTLSNSAQPPEPPAAAPYGGKPVPYRGVGLIPGAGAARTWGLTVIAVPLLLIVVLGLVGAGSGGSGSGAGAGSPWSGGTTTGDDDGTRSGSLLPSWTPPSAEVQDTYGDPDTATADPATDTPGSLFGDPSAPDPGTTTDASTDTDTGTATPADDPRAVVAAYFDAINNRDWPTAWRLGGQNLDSDYDTFVRGYATTEHDTVSVVSVEPAAAGQVVRLTLDATQTDGTTQSYDAAYTVSDGVIVSGTATPAG</sequence>
<feature type="region of interest" description="Disordered" evidence="1">
    <location>
        <begin position="1"/>
        <end position="27"/>
    </location>
</feature>
<evidence type="ECO:0000256" key="1">
    <source>
        <dbReference type="SAM" id="MobiDB-lite"/>
    </source>
</evidence>
<dbReference type="STRING" id="380248.SAMN05216251_102503"/>
<gene>
    <name evidence="3" type="ORF">SAMN05216251_102503</name>
</gene>
<proteinExistence type="predicted"/>
<dbReference type="EMBL" id="FONG01000002">
    <property type="protein sequence ID" value="SFE32728.1"/>
    <property type="molecule type" value="Genomic_DNA"/>
</dbReference>
<keyword evidence="2" id="KW-0472">Membrane</keyword>
<keyword evidence="2" id="KW-1133">Transmembrane helix</keyword>
<evidence type="ECO:0000256" key="2">
    <source>
        <dbReference type="SAM" id="Phobius"/>
    </source>
</evidence>
<protein>
    <submittedName>
        <fullName evidence="3">Uncharacterized protein</fullName>
    </submittedName>
</protein>
<name>A0A1I1ZMZ8_9ACTN</name>
<dbReference type="Proteomes" id="UP000199323">
    <property type="component" value="Unassembled WGS sequence"/>
</dbReference>
<feature type="compositionally biased region" description="Low complexity" evidence="1">
    <location>
        <begin position="142"/>
        <end position="161"/>
    </location>
</feature>
<dbReference type="AlphaFoldDB" id="A0A1I1ZMZ8"/>